<accession>A0A2P6Q4M0</accession>
<proteinExistence type="predicted"/>
<evidence type="ECO:0000313" key="1">
    <source>
        <dbReference type="EMBL" id="PRQ29130.1"/>
    </source>
</evidence>
<organism evidence="1 2">
    <name type="scientific">Rosa chinensis</name>
    <name type="common">China rose</name>
    <dbReference type="NCBI Taxonomy" id="74649"/>
    <lineage>
        <taxon>Eukaryota</taxon>
        <taxon>Viridiplantae</taxon>
        <taxon>Streptophyta</taxon>
        <taxon>Embryophyta</taxon>
        <taxon>Tracheophyta</taxon>
        <taxon>Spermatophyta</taxon>
        <taxon>Magnoliopsida</taxon>
        <taxon>eudicotyledons</taxon>
        <taxon>Gunneridae</taxon>
        <taxon>Pentapetalae</taxon>
        <taxon>rosids</taxon>
        <taxon>fabids</taxon>
        <taxon>Rosales</taxon>
        <taxon>Rosaceae</taxon>
        <taxon>Rosoideae</taxon>
        <taxon>Rosoideae incertae sedis</taxon>
        <taxon>Rosa</taxon>
    </lineage>
</organism>
<protein>
    <submittedName>
        <fullName evidence="1">Uncharacterized protein</fullName>
    </submittedName>
</protein>
<dbReference type="Gramene" id="PRQ29130">
    <property type="protein sequence ID" value="PRQ29130"/>
    <property type="gene ID" value="RchiOBHm_Chr5g0010561"/>
</dbReference>
<name>A0A2P6Q4M0_ROSCH</name>
<dbReference type="AlphaFoldDB" id="A0A2P6Q4M0"/>
<gene>
    <name evidence="1" type="ORF">RchiOBHm_Chr5g0010561</name>
</gene>
<dbReference type="Proteomes" id="UP000238479">
    <property type="component" value="Chromosome 5"/>
</dbReference>
<dbReference type="PANTHER" id="PTHR34659:SF5">
    <property type="match status" value="1"/>
</dbReference>
<keyword evidence="2" id="KW-1185">Reference proteome</keyword>
<dbReference type="OMA" id="DCTELEC"/>
<dbReference type="GO" id="GO:0005776">
    <property type="term" value="C:autophagosome"/>
    <property type="evidence" value="ECO:0007669"/>
    <property type="project" value="TreeGrafter"/>
</dbReference>
<sequence length="386" mass="41819">MDKMDTSNGIAWFGNIFQKFEDMYHDVDELVKQAESQLVTVGANVKNFFAELDLIGDAVPQSSVDKKPGAAPGTSVVQKTDDAVSIKSLEGTDGGCGDGVHIGSVESVKSVSSGLSLEQVSDNQTPDKKDSINANQEIGLDIGAKLLIPASDDVGECNSFTEAEDRSTNLVDMSSKFSDEKKDSSNANEEIGLDSGAKLLIPALDDIGGFNSFMETEDRSRNLVDLCSKISDDMRLSNALEMDILCKKSTAGNTAANLPIFATEPEGLELYDSSSCDESETTMHFPGTEPDNDVTGSGLQTLGSLNKVELGESCIVVDCTELECSSGEAVKRRSYKKKLRDAFVSRMRLLKKQNNDELRNSFATLTLPEKSNSPDYEFFESDWEIV</sequence>
<dbReference type="EMBL" id="PDCK01000043">
    <property type="protein sequence ID" value="PRQ29130.1"/>
    <property type="molecule type" value="Genomic_DNA"/>
</dbReference>
<dbReference type="GO" id="GO:0061908">
    <property type="term" value="C:phagophore"/>
    <property type="evidence" value="ECO:0007669"/>
    <property type="project" value="TreeGrafter"/>
</dbReference>
<comment type="caution">
    <text evidence="1">The sequence shown here is derived from an EMBL/GenBank/DDBJ whole genome shotgun (WGS) entry which is preliminary data.</text>
</comment>
<dbReference type="GO" id="GO:0006950">
    <property type="term" value="P:response to stress"/>
    <property type="evidence" value="ECO:0007669"/>
    <property type="project" value="TreeGrafter"/>
</dbReference>
<evidence type="ECO:0000313" key="2">
    <source>
        <dbReference type="Proteomes" id="UP000238479"/>
    </source>
</evidence>
<reference evidence="1 2" key="1">
    <citation type="journal article" date="2018" name="Nat. Genet.">
        <title>The Rosa genome provides new insights in the design of modern roses.</title>
        <authorList>
            <person name="Bendahmane M."/>
        </authorList>
    </citation>
    <scope>NUCLEOTIDE SEQUENCE [LARGE SCALE GENOMIC DNA]</scope>
    <source>
        <strain evidence="2">cv. Old Blush</strain>
    </source>
</reference>
<dbReference type="PANTHER" id="PTHR34659">
    <property type="entry name" value="BNAA05G11610D PROTEIN"/>
    <property type="match status" value="1"/>
</dbReference>
<dbReference type="InterPro" id="IPR053273">
    <property type="entry name" value="CST_Regulator"/>
</dbReference>